<proteinExistence type="inferred from homology"/>
<protein>
    <recommendedName>
        <fullName evidence="5">UPF0182 protein AB2U05_12025</fullName>
    </recommendedName>
</protein>
<feature type="compositionally biased region" description="Low complexity" evidence="6">
    <location>
        <begin position="979"/>
        <end position="993"/>
    </location>
</feature>
<feature type="region of interest" description="Disordered" evidence="6">
    <location>
        <begin position="973"/>
        <end position="1011"/>
    </location>
</feature>
<evidence type="ECO:0000256" key="3">
    <source>
        <dbReference type="ARBA" id="ARBA00022989"/>
    </source>
</evidence>
<dbReference type="EMBL" id="CP163445">
    <property type="protein sequence ID" value="XDQ79139.1"/>
    <property type="molecule type" value="Genomic_DNA"/>
</dbReference>
<comment type="subcellular location">
    <subcellularLocation>
        <location evidence="5">Cell membrane</location>
        <topology evidence="5">Multi-pass membrane protein</topology>
    </subcellularLocation>
</comment>
<dbReference type="InterPro" id="IPR005372">
    <property type="entry name" value="UPF0182"/>
</dbReference>
<evidence type="ECO:0000256" key="6">
    <source>
        <dbReference type="SAM" id="MobiDB-lite"/>
    </source>
</evidence>
<feature type="transmembrane region" description="Helical" evidence="5">
    <location>
        <begin position="262"/>
        <end position="283"/>
    </location>
</feature>
<feature type="transmembrane region" description="Helical" evidence="5">
    <location>
        <begin position="174"/>
        <end position="197"/>
    </location>
</feature>
<feature type="transmembrane region" description="Helical" evidence="5">
    <location>
        <begin position="290"/>
        <end position="314"/>
    </location>
</feature>
<evidence type="ECO:0000313" key="7">
    <source>
        <dbReference type="EMBL" id="XDQ79139.1"/>
    </source>
</evidence>
<feature type="compositionally biased region" description="Low complexity" evidence="6">
    <location>
        <begin position="1001"/>
        <end position="1011"/>
    </location>
</feature>
<organism evidence="7">
    <name type="scientific">Streptomyces sp. Y1</name>
    <dbReference type="NCBI Taxonomy" id="3238634"/>
    <lineage>
        <taxon>Bacteria</taxon>
        <taxon>Bacillati</taxon>
        <taxon>Actinomycetota</taxon>
        <taxon>Actinomycetes</taxon>
        <taxon>Kitasatosporales</taxon>
        <taxon>Streptomycetaceae</taxon>
        <taxon>Streptomyces</taxon>
    </lineage>
</organism>
<gene>
    <name evidence="7" type="ORF">AB2U05_12025</name>
</gene>
<feature type="transmembrane region" description="Helical" evidence="5">
    <location>
        <begin position="21"/>
        <end position="44"/>
    </location>
</feature>
<dbReference type="PANTHER" id="PTHR39344">
    <property type="entry name" value="UPF0182 PROTEIN SLL1060"/>
    <property type="match status" value="1"/>
</dbReference>
<evidence type="ECO:0000256" key="2">
    <source>
        <dbReference type="ARBA" id="ARBA00022692"/>
    </source>
</evidence>
<evidence type="ECO:0000256" key="4">
    <source>
        <dbReference type="ARBA" id="ARBA00023136"/>
    </source>
</evidence>
<feature type="transmembrane region" description="Helical" evidence="5">
    <location>
        <begin position="118"/>
        <end position="139"/>
    </location>
</feature>
<keyword evidence="3 5" id="KW-1133">Transmembrane helix</keyword>
<keyword evidence="4 5" id="KW-0472">Membrane</keyword>
<evidence type="ECO:0000256" key="1">
    <source>
        <dbReference type="ARBA" id="ARBA00022475"/>
    </source>
</evidence>
<dbReference type="HAMAP" id="MF_01600">
    <property type="entry name" value="UPF0182"/>
    <property type="match status" value="1"/>
</dbReference>
<dbReference type="GO" id="GO:0005886">
    <property type="term" value="C:plasma membrane"/>
    <property type="evidence" value="ECO:0007669"/>
    <property type="project" value="UniProtKB-SubCell"/>
</dbReference>
<keyword evidence="1 5" id="KW-1003">Cell membrane</keyword>
<dbReference type="AlphaFoldDB" id="A0AB39TJ32"/>
<sequence>MPERSGPGFRRRVGPPSRRARVALLTLGVLAVLFLLFVMFAGFWTDWLWFRSVHYSSVFTTQLWTKVGLFAVFGLLMAAVVGFNIWLAHRLRPPLSAMSVEQQSLDRYRAGLAPFKRWALIGISLVIGLVAGAAASGQWRTWLMWVNSTSFGEKDAQFGMDVSFYAFDLPFYEFVLGFAFSAVIVSLLTSTMVHYLYGGLRLQGPGRRASAGAQGHLAVLLGVFVLLKAAAYWLDRYALAVKTGSYKGVSGWTGLRYVDANAFLPAKTILFFVAVICAVLFFLTPVRRTWAPALIGLGLMVLSAVLIGGLYPAIVQQFQVKPNEQAKETPYIQKNIDATRQAYGIADAQTTSYTPQGSTTADALKPDAQTVADVRLVDPNVVSPVFQSLEQQRNYYAFPSTLDVDRYGSGAGKQDAVIGLRELDLNGVQRNWINDHFKYTHGYGAVVAKGNQVDTTGQPVFTESGLPATGTLGDYEQRIYYGEKTTSYSIVGGSNKEIDYTDVKTGVNVETTYEGASGVSLDNPITRAAYAVRFAEPQILYAGAITDGAKVIYNRTPKERVEKVAPWLSIDADPYPVVMDKHVVWVVDGYTTSDGFPFSSKTTLGTATKDSLTNQRGELLAVANQVNYIRNSVKATVDAYTGEVKLYQWDEKDPVLKTWMKAFPGTVEPKADIPQSLLPHLRYPQDMFKVQRDLLGQYHVTDSNSFFNGSDIWQVPVDPTSDTKQVQPPYYVTVRMPDAANASFSLTSSFVPNDRPNLAAFMAVNADPGDDYGKIRVLKMTGESGAPGPGLVQSKFNSRKEVANQIYALKNGDTVLEYGNLLTLPVGGGLLNVEPVYVRGRGAKYPTMQKVLAVYGDDNVAFENTLEDALKKLFGDGTPPVTPVAPSTSSTQGGTPTAPGTPTSPTAPATPAPTGSATPAPTAPATPVPGGTISPELQKALGDAEKAYNDSQTAFKNGDWAAYGTAQKALGDALKAAEAARGGAPAPTPGGTTAPPPPAAPAAGGSASPRP</sequence>
<feature type="region of interest" description="Disordered" evidence="6">
    <location>
        <begin position="877"/>
        <end position="936"/>
    </location>
</feature>
<comment type="similarity">
    <text evidence="5">Belongs to the UPF0182 family.</text>
</comment>
<accession>A0AB39TJ32</accession>
<evidence type="ECO:0000256" key="5">
    <source>
        <dbReference type="HAMAP-Rule" id="MF_01600"/>
    </source>
</evidence>
<feature type="transmembrane region" description="Helical" evidence="5">
    <location>
        <begin position="64"/>
        <end position="88"/>
    </location>
</feature>
<reference evidence="7" key="1">
    <citation type="submission" date="2024-07" db="EMBL/GenBank/DDBJ databases">
        <authorList>
            <person name="Yu S.T."/>
        </authorList>
    </citation>
    <scope>NUCLEOTIDE SEQUENCE</scope>
    <source>
        <strain evidence="7">Y1</strain>
    </source>
</reference>
<dbReference type="RefSeq" id="WP_369183191.1">
    <property type="nucleotide sequence ID" value="NZ_CP163445.1"/>
</dbReference>
<feature type="transmembrane region" description="Helical" evidence="5">
    <location>
        <begin position="217"/>
        <end position="234"/>
    </location>
</feature>
<feature type="compositionally biased region" description="Low complexity" evidence="6">
    <location>
        <begin position="884"/>
        <end position="920"/>
    </location>
</feature>
<dbReference type="GO" id="GO:0005576">
    <property type="term" value="C:extracellular region"/>
    <property type="evidence" value="ECO:0007669"/>
    <property type="project" value="TreeGrafter"/>
</dbReference>
<keyword evidence="2 5" id="KW-0812">Transmembrane</keyword>
<dbReference type="Pfam" id="PF03699">
    <property type="entry name" value="UPF0182"/>
    <property type="match status" value="1"/>
</dbReference>
<name>A0AB39TJ32_9ACTN</name>
<dbReference type="PANTHER" id="PTHR39344:SF1">
    <property type="entry name" value="UPF0182 PROTEIN SLL1060"/>
    <property type="match status" value="1"/>
</dbReference>